<dbReference type="SUPFAM" id="SSF46785">
    <property type="entry name" value="Winged helix' DNA-binding domain"/>
    <property type="match status" value="1"/>
</dbReference>
<dbReference type="AlphaFoldDB" id="A0A914N075"/>
<dbReference type="PANTHER" id="PTHR10855">
    <property type="entry name" value="26S PROTEASOME NON-ATPASE REGULATORY SUBUNIT 12/COP9 SIGNALOSOME COMPLEX SUBUNIT 4"/>
    <property type="match status" value="1"/>
</dbReference>
<feature type="domain" description="PCI" evidence="4">
    <location>
        <begin position="1"/>
        <end position="66"/>
    </location>
</feature>
<dbReference type="WBParaSite" id="Minc3s03321g33512">
    <property type="protein sequence ID" value="Minc3s03321g33512"/>
    <property type="gene ID" value="Minc3s03321g33512"/>
</dbReference>
<dbReference type="GO" id="GO:0008180">
    <property type="term" value="C:COP9 signalosome"/>
    <property type="evidence" value="ECO:0007669"/>
    <property type="project" value="UniProtKB-KW"/>
</dbReference>
<keyword evidence="5" id="KW-1185">Reference proteome</keyword>
<comment type="similarity">
    <text evidence="1">Belongs to the CSN4 family.</text>
</comment>
<evidence type="ECO:0000313" key="6">
    <source>
        <dbReference type="WBParaSite" id="Minc3s03321g33512"/>
    </source>
</evidence>
<dbReference type="SMART" id="SM00088">
    <property type="entry name" value="PINT"/>
    <property type="match status" value="1"/>
</dbReference>
<keyword evidence="3" id="KW-0736">Signalosome</keyword>
<name>A0A914N075_MELIC</name>
<dbReference type="Pfam" id="PF01399">
    <property type="entry name" value="PCI"/>
    <property type="match status" value="1"/>
</dbReference>
<dbReference type="Gene3D" id="1.10.10.10">
    <property type="entry name" value="Winged helix-like DNA-binding domain superfamily/Winged helix DNA-binding domain"/>
    <property type="match status" value="1"/>
</dbReference>
<accession>A0A914N075</accession>
<dbReference type="PANTHER" id="PTHR10855:SF2">
    <property type="entry name" value="COP9 SIGNALOSOME COMPLEX SUBUNIT 4"/>
    <property type="match status" value="1"/>
</dbReference>
<evidence type="ECO:0000313" key="5">
    <source>
        <dbReference type="Proteomes" id="UP000887563"/>
    </source>
</evidence>
<dbReference type="InterPro" id="IPR036390">
    <property type="entry name" value="WH_DNA-bd_sf"/>
</dbReference>
<dbReference type="GO" id="GO:0005829">
    <property type="term" value="C:cytosol"/>
    <property type="evidence" value="ECO:0007669"/>
    <property type="project" value="TreeGrafter"/>
</dbReference>
<protein>
    <recommendedName>
        <fullName evidence="2">COP9 signalosome complex subunit 4</fullName>
    </recommendedName>
</protein>
<evidence type="ECO:0000256" key="3">
    <source>
        <dbReference type="ARBA" id="ARBA00022790"/>
    </source>
</evidence>
<evidence type="ECO:0000256" key="2">
    <source>
        <dbReference type="ARBA" id="ARBA00014881"/>
    </source>
</evidence>
<dbReference type="InterPro" id="IPR036388">
    <property type="entry name" value="WH-like_DNA-bd_sf"/>
</dbReference>
<evidence type="ECO:0000256" key="1">
    <source>
        <dbReference type="ARBA" id="ARBA00010417"/>
    </source>
</evidence>
<sequence length="71" mass="7886">QRTVVEHNFLAASRLYSNISFDGLGQLLGVSSKKAEKIASQMISSDKVHGKINQLDSTVSFERSWVPEIVH</sequence>
<dbReference type="PROSITE" id="PS50250">
    <property type="entry name" value="PCI"/>
    <property type="match status" value="1"/>
</dbReference>
<proteinExistence type="inferred from homology"/>
<organism evidence="5 6">
    <name type="scientific">Meloidogyne incognita</name>
    <name type="common">Southern root-knot nematode worm</name>
    <name type="synonym">Oxyuris incognita</name>
    <dbReference type="NCBI Taxonomy" id="6306"/>
    <lineage>
        <taxon>Eukaryota</taxon>
        <taxon>Metazoa</taxon>
        <taxon>Ecdysozoa</taxon>
        <taxon>Nematoda</taxon>
        <taxon>Chromadorea</taxon>
        <taxon>Rhabditida</taxon>
        <taxon>Tylenchina</taxon>
        <taxon>Tylenchomorpha</taxon>
        <taxon>Tylenchoidea</taxon>
        <taxon>Meloidogynidae</taxon>
        <taxon>Meloidogyninae</taxon>
        <taxon>Meloidogyne</taxon>
        <taxon>Meloidogyne incognita group</taxon>
    </lineage>
</organism>
<dbReference type="Proteomes" id="UP000887563">
    <property type="component" value="Unplaced"/>
</dbReference>
<dbReference type="InterPro" id="IPR040134">
    <property type="entry name" value="PSMD12/CSN4"/>
</dbReference>
<dbReference type="InterPro" id="IPR000717">
    <property type="entry name" value="PCI_dom"/>
</dbReference>
<evidence type="ECO:0000259" key="4">
    <source>
        <dbReference type="PROSITE" id="PS50250"/>
    </source>
</evidence>
<reference evidence="6" key="1">
    <citation type="submission" date="2022-11" db="UniProtKB">
        <authorList>
            <consortium name="WormBaseParasite"/>
        </authorList>
    </citation>
    <scope>IDENTIFICATION</scope>
</reference>